<dbReference type="Gene3D" id="3.30.360.10">
    <property type="entry name" value="Dihydrodipicolinate Reductase, domain 2"/>
    <property type="match status" value="1"/>
</dbReference>
<dbReference type="FunFam" id="3.30.360.10:FF:000014">
    <property type="entry name" value="N-acetyl-gamma-glutamyl-phosphate reductase"/>
    <property type="match status" value="1"/>
</dbReference>
<dbReference type="Proteomes" id="UP000239867">
    <property type="component" value="Chromosome"/>
</dbReference>
<dbReference type="CDD" id="cd23934">
    <property type="entry name" value="AGPR_1_C"/>
    <property type="match status" value="1"/>
</dbReference>
<dbReference type="InterPro" id="IPR036291">
    <property type="entry name" value="NAD(P)-bd_dom_sf"/>
</dbReference>
<dbReference type="EMBL" id="CP021255">
    <property type="protein sequence ID" value="AVD70993.1"/>
    <property type="molecule type" value="Genomic_DNA"/>
</dbReference>
<evidence type="ECO:0000313" key="10">
    <source>
        <dbReference type="EMBL" id="AVD70993.1"/>
    </source>
</evidence>
<dbReference type="CDD" id="cd17895">
    <property type="entry name" value="AGPR_1_N"/>
    <property type="match status" value="1"/>
</dbReference>
<sequence>MLDVGIIGASGYTGVELARILAVHPEVRLTVATSRQYAGRKMAEVFPSLAKRLDVLCENLTVDELLPRADFFFAAVPHKTAMDIVPKLLAAGKKVVDLSADYRLHDQRVYEEWYQPHSSPEFLAEAVYGLPELYRDQIRTARLVANPGCYPTSVILALTPLLREDLIEPGTLVIDSKSGTSGAGRSASVANLYCEVADSFRAYKVGGKHRHTPEIEQELSLAAGAPVRVTFTPHLLPISRGILSTSYATLTPRGAKADIFALYEAAYKDEPFVRVLAPGEQPATHNVRASNCCDIAFALDHRTGRIIVTSAIDNIGKGASGQAVQNMNLMQGFAEGTALMGPACFP</sequence>
<dbReference type="KEGG" id="deo:CAY53_05465"/>
<dbReference type="SMART" id="SM00859">
    <property type="entry name" value="Semialdhyde_dh"/>
    <property type="match status" value="1"/>
</dbReference>
<dbReference type="PROSITE" id="PS01224">
    <property type="entry name" value="ARGC"/>
    <property type="match status" value="1"/>
</dbReference>
<dbReference type="GO" id="GO:0006526">
    <property type="term" value="P:L-arginine biosynthetic process"/>
    <property type="evidence" value="ECO:0007669"/>
    <property type="project" value="UniProtKB-UniRule"/>
</dbReference>
<dbReference type="PANTHER" id="PTHR32338:SF10">
    <property type="entry name" value="N-ACETYL-GAMMA-GLUTAMYL-PHOSPHATE REDUCTASE, CHLOROPLASTIC-RELATED"/>
    <property type="match status" value="1"/>
</dbReference>
<dbReference type="UniPathway" id="UPA00068">
    <property type="reaction ID" value="UER00108"/>
</dbReference>
<dbReference type="Pfam" id="PF22698">
    <property type="entry name" value="Semialdhyde_dhC_1"/>
    <property type="match status" value="1"/>
</dbReference>
<evidence type="ECO:0000256" key="8">
    <source>
        <dbReference type="PROSITE-ProRule" id="PRU10010"/>
    </source>
</evidence>
<dbReference type="InterPro" id="IPR058924">
    <property type="entry name" value="AGPR_dimerisation_dom"/>
</dbReference>
<accession>A0A2L1GMU7</accession>
<comment type="similarity">
    <text evidence="7">Belongs to the NAGSA dehydrogenase family. Type 1 subfamily.</text>
</comment>
<dbReference type="SUPFAM" id="SSF51735">
    <property type="entry name" value="NAD(P)-binding Rossmann-fold domains"/>
    <property type="match status" value="1"/>
</dbReference>
<reference evidence="10 11" key="1">
    <citation type="journal article" date="2018" name="MBio">
        <title>Insights into the evolution of host association through the isolation and characterization of a novel human periodontal pathobiont, Desulfobulbus oralis.</title>
        <authorList>
            <person name="Cross K.L."/>
            <person name="Chirania P."/>
            <person name="Xiong W."/>
            <person name="Beall C.J."/>
            <person name="Elkins J.G."/>
            <person name="Giannone R.J."/>
            <person name="Griffen A.L."/>
            <person name="Guss A.M."/>
            <person name="Hettich R.L."/>
            <person name="Joshi S.S."/>
            <person name="Mokrzan E.M."/>
            <person name="Martin R.K."/>
            <person name="Zhulin I.B."/>
            <person name="Leys E.J."/>
            <person name="Podar M."/>
        </authorList>
    </citation>
    <scope>NUCLEOTIDE SEQUENCE [LARGE SCALE GENOMIC DNA]</scope>
    <source>
        <strain evidence="10 11">ORNL</strain>
    </source>
</reference>
<dbReference type="NCBIfam" id="TIGR01850">
    <property type="entry name" value="argC"/>
    <property type="match status" value="1"/>
</dbReference>
<dbReference type="SUPFAM" id="SSF55347">
    <property type="entry name" value="Glyceraldehyde-3-phosphate dehydrogenase-like, C-terminal domain"/>
    <property type="match status" value="1"/>
</dbReference>
<keyword evidence="11" id="KW-1185">Reference proteome</keyword>
<organism evidence="10 11">
    <name type="scientific">Desulfobulbus oralis</name>
    <dbReference type="NCBI Taxonomy" id="1986146"/>
    <lineage>
        <taxon>Bacteria</taxon>
        <taxon>Pseudomonadati</taxon>
        <taxon>Thermodesulfobacteriota</taxon>
        <taxon>Desulfobulbia</taxon>
        <taxon>Desulfobulbales</taxon>
        <taxon>Desulfobulbaceae</taxon>
        <taxon>Desulfobulbus</taxon>
    </lineage>
</organism>
<keyword evidence="2 7" id="KW-0055">Arginine biosynthesis</keyword>
<comment type="pathway">
    <text evidence="1 7">Amino-acid biosynthesis; L-arginine biosynthesis; N(2)-acetyl-L-ornithine from L-glutamate: step 3/4.</text>
</comment>
<dbReference type="AlphaFoldDB" id="A0A2L1GMU7"/>
<evidence type="ECO:0000256" key="5">
    <source>
        <dbReference type="ARBA" id="ARBA00023002"/>
    </source>
</evidence>
<protein>
    <recommendedName>
        <fullName evidence="7">N-acetyl-gamma-glutamyl-phosphate reductase</fullName>
        <shortName evidence="7">AGPR</shortName>
        <ecNumber evidence="7">1.2.1.38</ecNumber>
    </recommendedName>
    <alternativeName>
        <fullName evidence="7">N-acetyl-glutamate semialdehyde dehydrogenase</fullName>
        <shortName evidence="7">NAGSA dehydrogenase</shortName>
    </alternativeName>
</protein>
<dbReference type="EC" id="1.2.1.38" evidence="7"/>
<dbReference type="InterPro" id="IPR023013">
    <property type="entry name" value="AGPR_AS"/>
</dbReference>
<evidence type="ECO:0000256" key="6">
    <source>
        <dbReference type="ARBA" id="ARBA00050557"/>
    </source>
</evidence>
<keyword evidence="7" id="KW-0963">Cytoplasm</keyword>
<evidence type="ECO:0000256" key="3">
    <source>
        <dbReference type="ARBA" id="ARBA00022605"/>
    </source>
</evidence>
<evidence type="ECO:0000256" key="1">
    <source>
        <dbReference type="ARBA" id="ARBA00004862"/>
    </source>
</evidence>
<evidence type="ECO:0000313" key="11">
    <source>
        <dbReference type="Proteomes" id="UP000239867"/>
    </source>
</evidence>
<keyword evidence="4 7" id="KW-0521">NADP</keyword>
<name>A0A2L1GMU7_9BACT</name>
<feature type="active site" evidence="7 8">
    <location>
        <position position="149"/>
    </location>
</feature>
<evidence type="ECO:0000256" key="2">
    <source>
        <dbReference type="ARBA" id="ARBA00022571"/>
    </source>
</evidence>
<dbReference type="GO" id="GO:0070401">
    <property type="term" value="F:NADP+ binding"/>
    <property type="evidence" value="ECO:0007669"/>
    <property type="project" value="InterPro"/>
</dbReference>
<gene>
    <name evidence="7" type="primary">argC</name>
    <name evidence="10" type="ORF">CAY53_05465</name>
</gene>
<dbReference type="HAMAP" id="MF_00150">
    <property type="entry name" value="ArgC_type1"/>
    <property type="match status" value="1"/>
</dbReference>
<comment type="function">
    <text evidence="7">Catalyzes the NADPH-dependent reduction of N-acetyl-5-glutamyl phosphate to yield N-acetyl-L-glutamate 5-semialdehyde.</text>
</comment>
<evidence type="ECO:0000259" key="9">
    <source>
        <dbReference type="SMART" id="SM00859"/>
    </source>
</evidence>
<evidence type="ECO:0000256" key="4">
    <source>
        <dbReference type="ARBA" id="ARBA00022857"/>
    </source>
</evidence>
<comment type="subcellular location">
    <subcellularLocation>
        <location evidence="7">Cytoplasm</location>
    </subcellularLocation>
</comment>
<dbReference type="OrthoDB" id="9801289at2"/>
<dbReference type="RefSeq" id="WP_104936272.1">
    <property type="nucleotide sequence ID" value="NZ_CP021255.1"/>
</dbReference>
<proteinExistence type="inferred from homology"/>
<dbReference type="GO" id="GO:0003942">
    <property type="term" value="F:N-acetyl-gamma-glutamyl-phosphate reductase activity"/>
    <property type="evidence" value="ECO:0007669"/>
    <property type="project" value="UniProtKB-UniRule"/>
</dbReference>
<keyword evidence="5 7" id="KW-0560">Oxidoreductase</keyword>
<dbReference type="InterPro" id="IPR000706">
    <property type="entry name" value="AGPR_type-1"/>
</dbReference>
<feature type="domain" description="Semialdehyde dehydrogenase NAD-binding" evidence="9">
    <location>
        <begin position="3"/>
        <end position="141"/>
    </location>
</feature>
<dbReference type="GO" id="GO:0051287">
    <property type="term" value="F:NAD binding"/>
    <property type="evidence" value="ECO:0007669"/>
    <property type="project" value="InterPro"/>
</dbReference>
<dbReference type="GO" id="GO:0005737">
    <property type="term" value="C:cytoplasm"/>
    <property type="evidence" value="ECO:0007669"/>
    <property type="project" value="UniProtKB-SubCell"/>
</dbReference>
<comment type="catalytic activity">
    <reaction evidence="6 7">
        <text>N-acetyl-L-glutamate 5-semialdehyde + phosphate + NADP(+) = N-acetyl-L-glutamyl 5-phosphate + NADPH + H(+)</text>
        <dbReference type="Rhea" id="RHEA:21588"/>
        <dbReference type="ChEBI" id="CHEBI:15378"/>
        <dbReference type="ChEBI" id="CHEBI:29123"/>
        <dbReference type="ChEBI" id="CHEBI:43474"/>
        <dbReference type="ChEBI" id="CHEBI:57783"/>
        <dbReference type="ChEBI" id="CHEBI:57936"/>
        <dbReference type="ChEBI" id="CHEBI:58349"/>
        <dbReference type="EC" id="1.2.1.38"/>
    </reaction>
</comment>
<dbReference type="InterPro" id="IPR000534">
    <property type="entry name" value="Semialdehyde_DH_NAD-bd"/>
</dbReference>
<dbReference type="Pfam" id="PF01118">
    <property type="entry name" value="Semialdhyde_dh"/>
    <property type="match status" value="1"/>
</dbReference>
<dbReference type="PANTHER" id="PTHR32338">
    <property type="entry name" value="N-ACETYL-GAMMA-GLUTAMYL-PHOSPHATE REDUCTASE, CHLOROPLASTIC-RELATED-RELATED"/>
    <property type="match status" value="1"/>
</dbReference>
<dbReference type="Gene3D" id="3.40.50.720">
    <property type="entry name" value="NAD(P)-binding Rossmann-like Domain"/>
    <property type="match status" value="1"/>
</dbReference>
<keyword evidence="3 7" id="KW-0028">Amino-acid biosynthesis</keyword>
<dbReference type="InterPro" id="IPR050085">
    <property type="entry name" value="AGPR"/>
</dbReference>
<evidence type="ECO:0000256" key="7">
    <source>
        <dbReference type="HAMAP-Rule" id="MF_00150"/>
    </source>
</evidence>